<reference evidence="4 5" key="1">
    <citation type="journal article" date="2017" name="Int. J. Parasitol.">
        <title>The genome of the protozoan parasite Cystoisospora suis and a reverse vaccinology approach to identify vaccine candidates.</title>
        <authorList>
            <person name="Palmieri N."/>
            <person name="Shrestha A."/>
            <person name="Ruttkowski B."/>
            <person name="Beck T."/>
            <person name="Vogl C."/>
            <person name="Tomley F."/>
            <person name="Blake D.P."/>
            <person name="Joachim A."/>
        </authorList>
    </citation>
    <scope>NUCLEOTIDE SEQUENCE [LARGE SCALE GENOMIC DNA]</scope>
    <source>
        <strain evidence="4 5">Wien I</strain>
    </source>
</reference>
<evidence type="ECO:0000256" key="3">
    <source>
        <dbReference type="SAM" id="SignalP"/>
    </source>
</evidence>
<accession>A0A2C6KIN1</accession>
<evidence type="ECO:0000256" key="1">
    <source>
        <dbReference type="SAM" id="MobiDB-lite"/>
    </source>
</evidence>
<keyword evidence="5" id="KW-1185">Reference proteome</keyword>
<evidence type="ECO:0000313" key="4">
    <source>
        <dbReference type="EMBL" id="PHJ20360.1"/>
    </source>
</evidence>
<feature type="chain" id="PRO_5012971195" description="Transmembrane protein" evidence="3">
    <location>
        <begin position="27"/>
        <end position="389"/>
    </location>
</feature>
<comment type="caution">
    <text evidence="4">The sequence shown here is derived from an EMBL/GenBank/DDBJ whole genome shotgun (WGS) entry which is preliminary data.</text>
</comment>
<gene>
    <name evidence="4" type="ORF">CSUI_005805</name>
</gene>
<keyword evidence="2" id="KW-0472">Membrane</keyword>
<dbReference type="EMBL" id="MIGC01002812">
    <property type="protein sequence ID" value="PHJ20360.1"/>
    <property type="molecule type" value="Genomic_DNA"/>
</dbReference>
<feature type="compositionally biased region" description="Low complexity" evidence="1">
    <location>
        <begin position="186"/>
        <end position="196"/>
    </location>
</feature>
<evidence type="ECO:0008006" key="6">
    <source>
        <dbReference type="Google" id="ProtNLM"/>
    </source>
</evidence>
<feature type="signal peptide" evidence="3">
    <location>
        <begin position="1"/>
        <end position="26"/>
    </location>
</feature>
<organism evidence="4 5">
    <name type="scientific">Cystoisospora suis</name>
    <dbReference type="NCBI Taxonomy" id="483139"/>
    <lineage>
        <taxon>Eukaryota</taxon>
        <taxon>Sar</taxon>
        <taxon>Alveolata</taxon>
        <taxon>Apicomplexa</taxon>
        <taxon>Conoidasida</taxon>
        <taxon>Coccidia</taxon>
        <taxon>Eucoccidiorida</taxon>
        <taxon>Eimeriorina</taxon>
        <taxon>Sarcocystidae</taxon>
        <taxon>Cystoisospora</taxon>
    </lineage>
</organism>
<protein>
    <recommendedName>
        <fullName evidence="6">Transmembrane protein</fullName>
    </recommendedName>
</protein>
<feature type="transmembrane region" description="Helical" evidence="2">
    <location>
        <begin position="91"/>
        <end position="109"/>
    </location>
</feature>
<dbReference type="AlphaFoldDB" id="A0A2C6KIN1"/>
<sequence>MNTSGVKMSAFAGAACFSLLIASVIAAAETSPSEDVRLGEGLLTSVGEPHLPITSEEEVQGSPRTRRSMMLARLGSSSTGLGKKFSPRTKLLAAIAGVALALGVGGTFWKCLKEMSTDNSGLSGKHCRELTEPESRLSIQASRSRPVISKQLIVSLVLLSAAALSFAAPVAHGGDHRHHHHHQHRGTTAAPTTTTVTSPETITADASLGDLLDLSLPPVKVEGSKLTIGDGWKEGEQSLEGTTVVGVDIQGKHYDLRLPASVENAFDPEQREAIIGVFKNGPSTEGNVSVWGAGGDSSEYTRWQIEDHTHVFHMPQAVLSVLDPDSETSDPSADSELDLLTFALAFAVEKGTGPTRTDYDKAAELDLQWVLKTEIKNHLKQIQTLVELL</sequence>
<feature type="region of interest" description="Disordered" evidence="1">
    <location>
        <begin position="172"/>
        <end position="196"/>
    </location>
</feature>
<keyword evidence="2" id="KW-0812">Transmembrane</keyword>
<dbReference type="RefSeq" id="XP_067922049.1">
    <property type="nucleotide sequence ID" value="XM_068065975.1"/>
</dbReference>
<evidence type="ECO:0000313" key="5">
    <source>
        <dbReference type="Proteomes" id="UP000221165"/>
    </source>
</evidence>
<feature type="compositionally biased region" description="Basic residues" evidence="1">
    <location>
        <begin position="175"/>
        <end position="185"/>
    </location>
</feature>
<evidence type="ECO:0000256" key="2">
    <source>
        <dbReference type="SAM" id="Phobius"/>
    </source>
</evidence>
<proteinExistence type="predicted"/>
<name>A0A2C6KIN1_9APIC</name>
<keyword evidence="2" id="KW-1133">Transmembrane helix</keyword>
<keyword evidence="3" id="KW-0732">Signal</keyword>
<dbReference type="VEuPathDB" id="ToxoDB:CSUI_005805"/>
<dbReference type="Proteomes" id="UP000221165">
    <property type="component" value="Unassembled WGS sequence"/>
</dbReference>
<feature type="transmembrane region" description="Helical" evidence="2">
    <location>
        <begin position="152"/>
        <end position="171"/>
    </location>
</feature>
<dbReference type="GeneID" id="94429186"/>